<evidence type="ECO:0000259" key="2">
    <source>
        <dbReference type="PROSITE" id="PS50164"/>
    </source>
</evidence>
<protein>
    <submittedName>
        <fullName evidence="3">GIY-YIG catalytic domain protein</fullName>
    </submittedName>
</protein>
<dbReference type="InterPro" id="IPR050190">
    <property type="entry name" value="UPF0213_domain"/>
</dbReference>
<dbReference type="Proteomes" id="UP000004633">
    <property type="component" value="Unassembled WGS sequence"/>
</dbReference>
<dbReference type="PROSITE" id="PS50164">
    <property type="entry name" value="GIY_YIG"/>
    <property type="match status" value="1"/>
</dbReference>
<dbReference type="EMBL" id="AECV01000001">
    <property type="protein sequence ID" value="EFW30463.1"/>
    <property type="molecule type" value="Genomic_DNA"/>
</dbReference>
<dbReference type="Gene3D" id="3.40.1440.10">
    <property type="entry name" value="GIY-YIG endonuclease"/>
    <property type="match status" value="1"/>
</dbReference>
<evidence type="ECO:0000313" key="3">
    <source>
        <dbReference type="EMBL" id="EFW30463.1"/>
    </source>
</evidence>
<dbReference type="SUPFAM" id="SSF82771">
    <property type="entry name" value="GIY-YIG endonuclease"/>
    <property type="match status" value="1"/>
</dbReference>
<dbReference type="RefSeq" id="WP_009348728.1">
    <property type="nucleotide sequence ID" value="NZ_GL638127.1"/>
</dbReference>
<evidence type="ECO:0000256" key="1">
    <source>
        <dbReference type="ARBA" id="ARBA00007435"/>
    </source>
</evidence>
<comment type="caution">
    <text evidence="3">The sequence shown here is derived from an EMBL/GenBank/DDBJ whole genome shotgun (WGS) entry which is preliminary data.</text>
</comment>
<keyword evidence="4" id="KW-1185">Reference proteome</keyword>
<name>E7MZE9_9FIRM</name>
<gene>
    <name evidence="3" type="ORF">HMPREF9555_00090</name>
</gene>
<dbReference type="CDD" id="cd10456">
    <property type="entry name" value="GIY-YIG_UPF0213"/>
    <property type="match status" value="1"/>
</dbReference>
<comment type="similarity">
    <text evidence="1">Belongs to the UPF0213 family.</text>
</comment>
<dbReference type="InterPro" id="IPR000305">
    <property type="entry name" value="GIY-YIG_endonuc"/>
</dbReference>
<proteinExistence type="inferred from homology"/>
<organism evidence="3 4">
    <name type="scientific">Selenomonas artemidis F0399</name>
    <dbReference type="NCBI Taxonomy" id="749551"/>
    <lineage>
        <taxon>Bacteria</taxon>
        <taxon>Bacillati</taxon>
        <taxon>Bacillota</taxon>
        <taxon>Negativicutes</taxon>
        <taxon>Selenomonadales</taxon>
        <taxon>Selenomonadaceae</taxon>
        <taxon>Selenomonas</taxon>
    </lineage>
</organism>
<dbReference type="HOGENOM" id="CLU_135650_0_3_9"/>
<sequence length="118" mass="13548">MNYAYLIACADDSLYAGWTNDLRRRLAAHNDGSGSKYTRARRPVKFVYAEAFATKEEAQKREYEMKKMRRSERLSLVRAGERRANMAALLSYINTEDAEQRRILNDGKEGHADGGRVQ</sequence>
<dbReference type="InterPro" id="IPR035901">
    <property type="entry name" value="GIY-YIG_endonuc_sf"/>
</dbReference>
<dbReference type="STRING" id="749551.HMPREF9555_00090"/>
<accession>E7MZE9</accession>
<reference evidence="3 4" key="1">
    <citation type="submission" date="2010-08" db="EMBL/GenBank/DDBJ databases">
        <authorList>
            <person name="Weinstock G."/>
            <person name="Sodergren E."/>
            <person name="Clifton S."/>
            <person name="Fulton L."/>
            <person name="Fulton B."/>
            <person name="Courtney L."/>
            <person name="Fronick C."/>
            <person name="Harrison M."/>
            <person name="Strong C."/>
            <person name="Farmer C."/>
            <person name="Delahaunty K."/>
            <person name="Markovic C."/>
            <person name="Hall O."/>
            <person name="Minx P."/>
            <person name="Tomlinson C."/>
            <person name="Mitreva M."/>
            <person name="Hou S."/>
            <person name="Chen J."/>
            <person name="Wollam A."/>
            <person name="Pepin K.H."/>
            <person name="Johnson M."/>
            <person name="Bhonagiri V."/>
            <person name="Zhang X."/>
            <person name="Suruliraj S."/>
            <person name="Warren W."/>
            <person name="Chinwalla A."/>
            <person name="Mardis E.R."/>
            <person name="Wilson R.K."/>
        </authorList>
    </citation>
    <scope>NUCLEOTIDE SEQUENCE [LARGE SCALE GENOMIC DNA]</scope>
    <source>
        <strain evidence="3 4">F0399</strain>
    </source>
</reference>
<feature type="domain" description="GIY-YIG" evidence="2">
    <location>
        <begin position="1"/>
        <end position="75"/>
    </location>
</feature>
<dbReference type="PANTHER" id="PTHR34477:SF1">
    <property type="entry name" value="UPF0213 PROTEIN YHBQ"/>
    <property type="match status" value="1"/>
</dbReference>
<dbReference type="Pfam" id="PF01541">
    <property type="entry name" value="GIY-YIG"/>
    <property type="match status" value="1"/>
</dbReference>
<evidence type="ECO:0000313" key="4">
    <source>
        <dbReference type="Proteomes" id="UP000004633"/>
    </source>
</evidence>
<dbReference type="PANTHER" id="PTHR34477">
    <property type="entry name" value="UPF0213 PROTEIN YHBQ"/>
    <property type="match status" value="1"/>
</dbReference>
<dbReference type="AlphaFoldDB" id="E7MZE9"/>